<dbReference type="RefSeq" id="WP_161826800.1">
    <property type="nucleotide sequence ID" value="NZ_WVIC01000048.1"/>
</dbReference>
<dbReference type="InterPro" id="IPR011009">
    <property type="entry name" value="Kinase-like_dom_sf"/>
</dbReference>
<comment type="caution">
    <text evidence="3">The sequence shown here is derived from an EMBL/GenBank/DDBJ whole genome shotgun (WGS) entry which is preliminary data.</text>
</comment>
<dbReference type="Proteomes" id="UP000607397">
    <property type="component" value="Unassembled WGS sequence"/>
</dbReference>
<feature type="domain" description="Aminoglycoside phosphotransferase" evidence="2">
    <location>
        <begin position="40"/>
        <end position="266"/>
    </location>
</feature>
<comment type="similarity">
    <text evidence="1">Belongs to the pseudomonas-type ThrB family.</text>
</comment>
<evidence type="ECO:0000256" key="1">
    <source>
        <dbReference type="ARBA" id="ARBA00038240"/>
    </source>
</evidence>
<sequence length="329" mass="38163">MSTMTFPVTYSTLACDALAHQVLTQYPIDCVTDCQLWNRGLSDIYLVQTRTTPYILRVTHAHWRTQAEVVFELELLDFLKDHQIPVAYPLTTWDGGLAIPLDAPEGQRYAALFTYAPGTIALGDLNETQSYALGETVAQMHRVAAQFRCGCDRAPLTPEYLLDRSLEEIVPFLHHRPDDLACLHHTVAQIKQQVQHLPQQDPYWVMCWGDPHSGNVHFTEDNQITLFDFDQCGYGWRAFEFGKFLQTSIRTGMRRSTRDAFLKGYQAIQPVFEEELNALQAFTQMAHIWSWWICLNNTKLHNYSQLDDRFFSLRLQQLKMLKTHDWQLF</sequence>
<keyword evidence="4" id="KW-1185">Reference proteome</keyword>
<gene>
    <name evidence="3" type="ORF">GS597_17805</name>
</gene>
<organism evidence="3 4">
    <name type="scientific">Petrachloros mirabilis ULC683</name>
    <dbReference type="NCBI Taxonomy" id="2781853"/>
    <lineage>
        <taxon>Bacteria</taxon>
        <taxon>Bacillati</taxon>
        <taxon>Cyanobacteriota</taxon>
        <taxon>Cyanophyceae</taxon>
        <taxon>Synechococcales</taxon>
        <taxon>Petrachlorosaceae</taxon>
        <taxon>Petrachloros</taxon>
        <taxon>Petrachloros mirabilis</taxon>
    </lineage>
</organism>
<dbReference type="Gene3D" id="3.90.1200.10">
    <property type="match status" value="1"/>
</dbReference>
<evidence type="ECO:0000313" key="3">
    <source>
        <dbReference type="EMBL" id="NCJ08327.1"/>
    </source>
</evidence>
<dbReference type="SUPFAM" id="SSF56112">
    <property type="entry name" value="Protein kinase-like (PK-like)"/>
    <property type="match status" value="1"/>
</dbReference>
<dbReference type="GO" id="GO:0004413">
    <property type="term" value="F:homoserine kinase activity"/>
    <property type="evidence" value="ECO:0007669"/>
    <property type="project" value="TreeGrafter"/>
</dbReference>
<dbReference type="PANTHER" id="PTHR21064">
    <property type="entry name" value="AMINOGLYCOSIDE PHOSPHOTRANSFERASE DOMAIN-CONTAINING PROTEIN-RELATED"/>
    <property type="match status" value="1"/>
</dbReference>
<evidence type="ECO:0000313" key="4">
    <source>
        <dbReference type="Proteomes" id="UP000607397"/>
    </source>
</evidence>
<dbReference type="InterPro" id="IPR050249">
    <property type="entry name" value="Pseudomonas-type_ThrB"/>
</dbReference>
<dbReference type="InterPro" id="IPR002575">
    <property type="entry name" value="Aminoglycoside_PTrfase"/>
</dbReference>
<name>A0A8K2A2D4_9CYAN</name>
<dbReference type="GO" id="GO:0009088">
    <property type="term" value="P:threonine biosynthetic process"/>
    <property type="evidence" value="ECO:0007669"/>
    <property type="project" value="TreeGrafter"/>
</dbReference>
<proteinExistence type="inferred from homology"/>
<dbReference type="AlphaFoldDB" id="A0A8K2A2D4"/>
<evidence type="ECO:0000259" key="2">
    <source>
        <dbReference type="Pfam" id="PF01636"/>
    </source>
</evidence>
<dbReference type="Pfam" id="PF01636">
    <property type="entry name" value="APH"/>
    <property type="match status" value="1"/>
</dbReference>
<reference evidence="3" key="1">
    <citation type="submission" date="2019-12" db="EMBL/GenBank/DDBJ databases">
        <title>High-Quality draft genome sequences of three cyanobacteria isolated from the limestone walls of the Old Cathedral of Coimbra.</title>
        <authorList>
            <person name="Tiago I."/>
            <person name="Soares F."/>
            <person name="Portugal A."/>
        </authorList>
    </citation>
    <scope>NUCLEOTIDE SEQUENCE [LARGE SCALE GENOMIC DNA]</scope>
    <source>
        <strain evidence="3">C</strain>
    </source>
</reference>
<dbReference type="Gene3D" id="3.30.200.20">
    <property type="entry name" value="Phosphorylase Kinase, domain 1"/>
    <property type="match status" value="1"/>
</dbReference>
<dbReference type="EMBL" id="WVIC01000048">
    <property type="protein sequence ID" value="NCJ08327.1"/>
    <property type="molecule type" value="Genomic_DNA"/>
</dbReference>
<dbReference type="PANTHER" id="PTHR21064:SF6">
    <property type="entry name" value="AMINOGLYCOSIDE PHOSPHOTRANSFERASE DOMAIN-CONTAINING PROTEIN"/>
    <property type="match status" value="1"/>
</dbReference>
<protein>
    <submittedName>
        <fullName evidence="3">Phosphotransferase</fullName>
    </submittedName>
</protein>
<accession>A0A8K2A2D4</accession>